<dbReference type="KEGG" id="ypk:y1486"/>
<dbReference type="HOGENOM" id="CLU_1420963_0_0_6"/>
<dbReference type="EMBL" id="AE009952">
    <property type="protein sequence ID" value="AAM85056.1"/>
    <property type="molecule type" value="Genomic_DNA"/>
</dbReference>
<dbReference type="Proteomes" id="UP000002490">
    <property type="component" value="Chromosome"/>
</dbReference>
<evidence type="ECO:0000313" key="1">
    <source>
        <dbReference type="EMBL" id="AAM85056.1"/>
    </source>
</evidence>
<name>Q8CLF5_YERPE</name>
<reference evidence="1 2" key="1">
    <citation type="journal article" date="2002" name="J. Bacteriol.">
        <title>Genome sequence of Yersinia pestis KIM.</title>
        <authorList>
            <person name="Deng W."/>
            <person name="Burland V."/>
            <person name="Plunkett G.III."/>
            <person name="Boutin A."/>
            <person name="Mayhew G.F."/>
            <person name="Liss P."/>
            <person name="Perna N.T."/>
            <person name="Rose D.J."/>
            <person name="Mau B."/>
            <person name="Zhou S."/>
            <person name="Schwartz D.C."/>
            <person name="Fetherston J.D."/>
            <person name="Lindler L.E."/>
            <person name="Brubaker R.R."/>
            <person name="Plana G.V."/>
            <person name="Straley S.C."/>
            <person name="McDonough K.A."/>
            <person name="Nilles M.L."/>
            <person name="Matson J.S."/>
            <person name="Blattner F.R."/>
            <person name="Perry R.D."/>
        </authorList>
    </citation>
    <scope>NUCLEOTIDE SEQUENCE [LARGE SCALE GENOMIC DNA]</scope>
    <source>
        <strain evidence="2">KIM10+ / Biovar Mediaevalis</strain>
    </source>
</reference>
<dbReference type="AlphaFoldDB" id="Q8CLF5"/>
<sequence>MPEDIYYRYRYELFVDTAYFLMRIIGVSPTVTLPESLISSLISSMLEITTGVNVDLAFSSSRAKLNSITTSPFLTRCPSSAIRVKPSPFSSTVSIPKWTNSSMPLSDSIEKAWLVSKILPMVPSTGATILLPEGLIAIPSPTIFSAKTTSGTSSMLTISPDSGATISITLLSFLSSETNDFSLSNKPMIFS</sequence>
<gene>
    <name evidence="1" type="ordered locus">y1486</name>
</gene>
<organism evidence="1 2">
    <name type="scientific">Yersinia pestis</name>
    <dbReference type="NCBI Taxonomy" id="632"/>
    <lineage>
        <taxon>Bacteria</taxon>
        <taxon>Pseudomonadati</taxon>
        <taxon>Pseudomonadota</taxon>
        <taxon>Gammaproteobacteria</taxon>
        <taxon>Enterobacterales</taxon>
        <taxon>Yersiniaceae</taxon>
        <taxon>Yersinia</taxon>
    </lineage>
</organism>
<accession>Q8CLF5</accession>
<protein>
    <submittedName>
        <fullName evidence="1">Uncharacterized protein</fullName>
    </submittedName>
</protein>
<evidence type="ECO:0000313" key="2">
    <source>
        <dbReference type="Proteomes" id="UP000002490"/>
    </source>
</evidence>
<proteinExistence type="predicted"/>